<protein>
    <submittedName>
        <fullName evidence="1">Uncharacterized protein</fullName>
    </submittedName>
</protein>
<name>A0A841H5F0_9BACT</name>
<organism evidence="1 2">
    <name type="scientific">Longimicrobium terrae</name>
    <dbReference type="NCBI Taxonomy" id="1639882"/>
    <lineage>
        <taxon>Bacteria</taxon>
        <taxon>Pseudomonadati</taxon>
        <taxon>Gemmatimonadota</taxon>
        <taxon>Longimicrobiia</taxon>
        <taxon>Longimicrobiales</taxon>
        <taxon>Longimicrobiaceae</taxon>
        <taxon>Longimicrobium</taxon>
    </lineage>
</organism>
<dbReference type="RefSeq" id="WP_170032897.1">
    <property type="nucleotide sequence ID" value="NZ_JABDTL010000001.1"/>
</dbReference>
<sequence length="412" mass="46500">MSDTTKKRSGAKGESRPEGRLELAAVGMEAEFQVEVDGQPARPEDVFGSPRNFMRGALMHRVGTSYHLPTGGAVYFDTGVIEVATPVIEIDRGCAARAGRSLWESILVLRDELDGWEQRTGHHVRLSGFSTHYNVSFELPEHEQGRSRTVRKLALLLSYILPVPVMLLATNPRSTGVGVRPRGDRIEVTVDFTPSASLMIATGTLIVGIVREVMTWPSFELDMLDRMGLPVIAGYKPMKHTSRKGWLARNDCYERDPFQTPVDDSVWDTTDGRTLSLRSIAGLLTKHFWHPIRRISDPWTFRLIGSVMRGRAPSLLELDDRPPEYDDVGRLCTWDNLFPEDELSRSRYERVLIRAISGQKLWMHGRRYRPTGMRGWSAVVFRAEDDGSRHVFSIDYLLGHLPDWEQTAGRGG</sequence>
<reference evidence="1 2" key="1">
    <citation type="submission" date="2020-08" db="EMBL/GenBank/DDBJ databases">
        <title>Genomic Encyclopedia of Type Strains, Phase IV (KMG-IV): sequencing the most valuable type-strain genomes for metagenomic binning, comparative biology and taxonomic classification.</title>
        <authorList>
            <person name="Goeker M."/>
        </authorList>
    </citation>
    <scope>NUCLEOTIDE SEQUENCE [LARGE SCALE GENOMIC DNA]</scope>
    <source>
        <strain evidence="1 2">DSM 29007</strain>
    </source>
</reference>
<evidence type="ECO:0000313" key="1">
    <source>
        <dbReference type="EMBL" id="MBB6073280.1"/>
    </source>
</evidence>
<accession>A0A841H5F0</accession>
<keyword evidence="2" id="KW-1185">Reference proteome</keyword>
<dbReference type="Proteomes" id="UP000582837">
    <property type="component" value="Unassembled WGS sequence"/>
</dbReference>
<comment type="caution">
    <text evidence="1">The sequence shown here is derived from an EMBL/GenBank/DDBJ whole genome shotgun (WGS) entry which is preliminary data.</text>
</comment>
<evidence type="ECO:0000313" key="2">
    <source>
        <dbReference type="Proteomes" id="UP000582837"/>
    </source>
</evidence>
<dbReference type="AlphaFoldDB" id="A0A841H5F0"/>
<dbReference type="EMBL" id="JACHIA010000023">
    <property type="protein sequence ID" value="MBB6073280.1"/>
    <property type="molecule type" value="Genomic_DNA"/>
</dbReference>
<gene>
    <name evidence="1" type="ORF">HNQ61_004947</name>
</gene>
<proteinExistence type="predicted"/>